<dbReference type="RefSeq" id="WP_012933213.1">
    <property type="nucleotide sequence ID" value="NC_013739.1"/>
</dbReference>
<evidence type="ECO:0000313" key="2">
    <source>
        <dbReference type="Proteomes" id="UP000008229"/>
    </source>
</evidence>
<evidence type="ECO:0000313" key="1">
    <source>
        <dbReference type="EMBL" id="ADB50162.1"/>
    </source>
</evidence>
<reference evidence="1 2" key="1">
    <citation type="journal article" date="2010" name="Stand. Genomic Sci.">
        <title>Complete genome sequence of Conexibacter woesei type strain (ID131577).</title>
        <authorList>
            <person name="Pukall R."/>
            <person name="Lapidus A."/>
            <person name="Glavina Del Rio T."/>
            <person name="Copeland A."/>
            <person name="Tice H."/>
            <person name="Cheng J.-F."/>
            <person name="Lucas S."/>
            <person name="Chen F."/>
            <person name="Nolan M."/>
            <person name="Bruce D."/>
            <person name="Goodwin L."/>
            <person name="Pitluck S."/>
            <person name="Mavromatis K."/>
            <person name="Ivanova N."/>
            <person name="Ovchinnikova G."/>
            <person name="Pati A."/>
            <person name="Chen A."/>
            <person name="Palaniappan K."/>
            <person name="Land M."/>
            <person name="Hauser L."/>
            <person name="Chang Y.-J."/>
            <person name="Jeffries C.D."/>
            <person name="Chain P."/>
            <person name="Meincke L."/>
            <person name="Sims D."/>
            <person name="Brettin T."/>
            <person name="Detter J.C."/>
            <person name="Rohde M."/>
            <person name="Goeker M."/>
            <person name="Bristow J."/>
            <person name="Eisen J.A."/>
            <person name="Markowitz V."/>
            <person name="Kyrpides N.C."/>
            <person name="Klenk H.-P."/>
            <person name="Hugenholtz P."/>
        </authorList>
    </citation>
    <scope>NUCLEOTIDE SEQUENCE [LARGE SCALE GENOMIC DNA]</scope>
    <source>
        <strain evidence="2">DSM 14684 / CIP 108061 / JCM 11494 / NBRC 100937 / ID131577</strain>
    </source>
</reference>
<reference evidence="2" key="2">
    <citation type="submission" date="2010-01" db="EMBL/GenBank/DDBJ databases">
        <title>The complete genome of Conexibacter woesei DSM 14684.</title>
        <authorList>
            <consortium name="US DOE Joint Genome Institute (JGI-PGF)"/>
            <person name="Lucas S."/>
            <person name="Copeland A."/>
            <person name="Lapidus A."/>
            <person name="Glavina del Rio T."/>
            <person name="Dalin E."/>
            <person name="Tice H."/>
            <person name="Bruce D."/>
            <person name="Goodwin L."/>
            <person name="Pitluck S."/>
            <person name="Kyrpides N."/>
            <person name="Mavromatis K."/>
            <person name="Ivanova N."/>
            <person name="Mikhailova N."/>
            <person name="Chertkov O."/>
            <person name="Brettin T."/>
            <person name="Detter J.C."/>
            <person name="Han C."/>
            <person name="Larimer F."/>
            <person name="Land M."/>
            <person name="Hauser L."/>
            <person name="Markowitz V."/>
            <person name="Cheng J.-F."/>
            <person name="Hugenholtz P."/>
            <person name="Woyke T."/>
            <person name="Wu D."/>
            <person name="Pukall R."/>
            <person name="Steenblock K."/>
            <person name="Schneider S."/>
            <person name="Klenk H.-P."/>
            <person name="Eisen J.A."/>
        </authorList>
    </citation>
    <scope>NUCLEOTIDE SEQUENCE [LARGE SCALE GENOMIC DNA]</scope>
    <source>
        <strain evidence="2">DSM 14684 / CIP 108061 / JCM 11494 / NBRC 100937 / ID131577</strain>
    </source>
</reference>
<keyword evidence="2" id="KW-1185">Reference proteome</keyword>
<dbReference type="Proteomes" id="UP000008229">
    <property type="component" value="Chromosome"/>
</dbReference>
<sequence>MAAPAWAPTPDQVAAILHARTRGRGTIAHTPAAEQGRFTTATRPTLAQVGALIELACADVAVRFPGRSPCSDTLRAAAANAAAYRAAQLVEVSFFPERTAGEGTAFAAFGELWRETAAVVAAAIVAGCPLDGGGPP</sequence>
<dbReference type="OrthoDB" id="9986777at2"/>
<dbReference type="STRING" id="469383.Cwoe_1735"/>
<dbReference type="KEGG" id="cwo:Cwoe_1735"/>
<gene>
    <name evidence="1" type="ordered locus">Cwoe_1735</name>
</gene>
<accession>D3F186</accession>
<protein>
    <submittedName>
        <fullName evidence="1">Uncharacterized protein</fullName>
    </submittedName>
</protein>
<dbReference type="HOGENOM" id="CLU_1871899_0_0_11"/>
<proteinExistence type="predicted"/>
<organism evidence="1 2">
    <name type="scientific">Conexibacter woesei (strain DSM 14684 / CCUG 47730 / CIP 108061 / JCM 11494 / NBRC 100937 / ID131577)</name>
    <dbReference type="NCBI Taxonomy" id="469383"/>
    <lineage>
        <taxon>Bacteria</taxon>
        <taxon>Bacillati</taxon>
        <taxon>Actinomycetota</taxon>
        <taxon>Thermoleophilia</taxon>
        <taxon>Solirubrobacterales</taxon>
        <taxon>Conexibacteraceae</taxon>
        <taxon>Conexibacter</taxon>
    </lineage>
</organism>
<name>D3F186_CONWI</name>
<dbReference type="EMBL" id="CP001854">
    <property type="protein sequence ID" value="ADB50162.1"/>
    <property type="molecule type" value="Genomic_DNA"/>
</dbReference>
<dbReference type="AlphaFoldDB" id="D3F186"/>